<dbReference type="STRING" id="1263082.A0A068SD37"/>
<evidence type="ECO:0000256" key="1">
    <source>
        <dbReference type="ARBA" id="ARBA00023117"/>
    </source>
</evidence>
<evidence type="ECO:0000313" key="6">
    <source>
        <dbReference type="Proteomes" id="UP000027586"/>
    </source>
</evidence>
<dbReference type="EMBL" id="CBTN010000089">
    <property type="protein sequence ID" value="CDH60298.1"/>
    <property type="molecule type" value="Genomic_DNA"/>
</dbReference>
<feature type="domain" description="Bromo" evidence="4">
    <location>
        <begin position="54"/>
        <end position="126"/>
    </location>
</feature>
<dbReference type="Pfam" id="PF00439">
    <property type="entry name" value="Bromodomain"/>
    <property type="match status" value="2"/>
</dbReference>
<sequence>MLAYGNSVLLSTAHSMDMQQHTTQPPSTDQPSAENAIMSPRDKQFCNNLLKSLKKNPHALPFLVAVDPVALNCPDYPDIVKNPMDLGTIQTKLHSDQYDSIDAFASDIQLMFNNCYLYNGPYDPVTLEGRKLEEAYRRGMEKRPIPIHAAAGELMPDDEFKRCEKTLKELKKPKHLEDAWIFLKPVDAGAWGAVDYYEIIKTPMDLSTMEKKLLEYEYANEQEFVNDMHLMFQNCYTYNPPGHPVHQSGKNLEATFEAYWEKLHEKKEKKKSSASKSSKGLKRDSASIDSIPSQPKRAREYVEELDPSKESKPSVLRLRIPTASLKQNQPPPQSTTTPTSASSVPASNNNNHQLHLAISKHPPASQSASSSSSTATSTTNTKRLALSDTKLSTPTKPNAPPLALSAQRKPKITNATTRSHEANKGPPNKVANKLPSKPVPKKPAPQAFDVGVLLDGIAQEKEQREREKRIQQEQQQRLEDEKREKEMRRRQEEELRRQEWRDWATKKKESDRSKRMAALEASPINISRDKLRFHKFEKELSKSRDWHQLYGFQRDALQYHRYPMPGFVRNSHRSISDVKALLLNATFRHRRQDEQMHHEDSVQDMDMDLE</sequence>
<feature type="region of interest" description="Disordered" evidence="3">
    <location>
        <begin position="267"/>
        <end position="447"/>
    </location>
</feature>
<keyword evidence="6" id="KW-1185">Reference proteome</keyword>
<feature type="compositionally biased region" description="Basic and acidic residues" evidence="3">
    <location>
        <begin position="297"/>
        <end position="312"/>
    </location>
</feature>
<dbReference type="VEuPathDB" id="FungiDB:LCOR_11085.1"/>
<comment type="caution">
    <text evidence="5">The sequence shown here is derived from an EMBL/GenBank/DDBJ whole genome shotgun (WGS) entry which is preliminary data.</text>
</comment>
<dbReference type="AlphaFoldDB" id="A0A068SD37"/>
<dbReference type="InterPro" id="IPR001487">
    <property type="entry name" value="Bromodomain"/>
</dbReference>
<dbReference type="PRINTS" id="PR00503">
    <property type="entry name" value="BROMODOMAIN"/>
</dbReference>
<dbReference type="SUPFAM" id="SSF47370">
    <property type="entry name" value="Bromodomain"/>
    <property type="match status" value="2"/>
</dbReference>
<dbReference type="InterPro" id="IPR050935">
    <property type="entry name" value="Bromo_chromatin_reader"/>
</dbReference>
<feature type="compositionally biased region" description="Low complexity" evidence="3">
    <location>
        <begin position="334"/>
        <end position="351"/>
    </location>
</feature>
<dbReference type="PANTHER" id="PTHR22880:SF225">
    <property type="entry name" value="BROMODOMAIN-CONTAINING PROTEIN BET-1-RELATED"/>
    <property type="match status" value="1"/>
</dbReference>
<evidence type="ECO:0000256" key="2">
    <source>
        <dbReference type="PROSITE-ProRule" id="PRU00035"/>
    </source>
</evidence>
<dbReference type="GO" id="GO:0000785">
    <property type="term" value="C:chromatin"/>
    <property type="evidence" value="ECO:0007669"/>
    <property type="project" value="TreeGrafter"/>
</dbReference>
<gene>
    <name evidence="5" type="ORF">LCOR_11085.1</name>
</gene>
<dbReference type="GO" id="GO:0006355">
    <property type="term" value="P:regulation of DNA-templated transcription"/>
    <property type="evidence" value="ECO:0007669"/>
    <property type="project" value="TreeGrafter"/>
</dbReference>
<dbReference type="OrthoDB" id="21449at2759"/>
<evidence type="ECO:0000256" key="3">
    <source>
        <dbReference type="SAM" id="MobiDB-lite"/>
    </source>
</evidence>
<dbReference type="PROSITE" id="PS00633">
    <property type="entry name" value="BROMODOMAIN_1"/>
    <property type="match status" value="1"/>
</dbReference>
<accession>A0A068SD37</accession>
<protein>
    <submittedName>
        <fullName evidence="5">Transcription factor</fullName>
    </submittedName>
</protein>
<feature type="compositionally biased region" description="Low complexity" evidence="3">
    <location>
        <begin position="364"/>
        <end position="379"/>
    </location>
</feature>
<feature type="region of interest" description="Disordered" evidence="3">
    <location>
        <begin position="463"/>
        <end position="498"/>
    </location>
</feature>
<dbReference type="GO" id="GO:0006338">
    <property type="term" value="P:chromatin remodeling"/>
    <property type="evidence" value="ECO:0007669"/>
    <property type="project" value="TreeGrafter"/>
</dbReference>
<reference evidence="5" key="1">
    <citation type="submission" date="2013-08" db="EMBL/GenBank/DDBJ databases">
        <title>Gene expansion shapes genome architecture in the human pathogen Lichtheimia corymbifera: an evolutionary genomics analysis in the ancient terrestrial Mucorales (Mucoromycotina).</title>
        <authorList>
            <person name="Schwartze V.U."/>
            <person name="Winter S."/>
            <person name="Shelest E."/>
            <person name="Marcet-Houben M."/>
            <person name="Horn F."/>
            <person name="Wehner S."/>
            <person name="Hoffmann K."/>
            <person name="Riege K."/>
            <person name="Sammeth M."/>
            <person name="Nowrousian M."/>
            <person name="Valiante V."/>
            <person name="Linde J."/>
            <person name="Jacobsen I.D."/>
            <person name="Marz M."/>
            <person name="Brakhage A.A."/>
            <person name="Gabaldon T."/>
            <person name="Bocker S."/>
            <person name="Voigt K."/>
        </authorList>
    </citation>
    <scope>NUCLEOTIDE SEQUENCE [LARGE SCALE GENOMIC DNA]</scope>
    <source>
        <strain evidence="5">FSU 9682</strain>
    </source>
</reference>
<name>A0A068SD37_9FUNG</name>
<organism evidence="5 6">
    <name type="scientific">Lichtheimia corymbifera JMRC:FSU:9682</name>
    <dbReference type="NCBI Taxonomy" id="1263082"/>
    <lineage>
        <taxon>Eukaryota</taxon>
        <taxon>Fungi</taxon>
        <taxon>Fungi incertae sedis</taxon>
        <taxon>Mucoromycota</taxon>
        <taxon>Mucoromycotina</taxon>
        <taxon>Mucoromycetes</taxon>
        <taxon>Mucorales</taxon>
        <taxon>Lichtheimiaceae</taxon>
        <taxon>Lichtheimia</taxon>
    </lineage>
</organism>
<dbReference type="GO" id="GO:0005634">
    <property type="term" value="C:nucleus"/>
    <property type="evidence" value="ECO:0007669"/>
    <property type="project" value="TreeGrafter"/>
</dbReference>
<dbReference type="InterPro" id="IPR018359">
    <property type="entry name" value="Bromodomain_CS"/>
</dbReference>
<feature type="region of interest" description="Disordered" evidence="3">
    <location>
        <begin position="16"/>
        <end position="35"/>
    </location>
</feature>
<dbReference type="InterPro" id="IPR036427">
    <property type="entry name" value="Bromodomain-like_sf"/>
</dbReference>
<keyword evidence="1 2" id="KW-0103">Bromodomain</keyword>
<evidence type="ECO:0000313" key="5">
    <source>
        <dbReference type="EMBL" id="CDH60298.1"/>
    </source>
</evidence>
<dbReference type="SMART" id="SM00297">
    <property type="entry name" value="BROMO"/>
    <property type="match status" value="2"/>
</dbReference>
<dbReference type="PANTHER" id="PTHR22880">
    <property type="entry name" value="FALZ-RELATED BROMODOMAIN-CONTAINING PROTEINS"/>
    <property type="match status" value="1"/>
</dbReference>
<proteinExistence type="predicted"/>
<feature type="compositionally biased region" description="Polar residues" evidence="3">
    <location>
        <begin position="16"/>
        <end position="33"/>
    </location>
</feature>
<dbReference type="PROSITE" id="PS50014">
    <property type="entry name" value="BROMODOMAIN_2"/>
    <property type="match status" value="2"/>
</dbReference>
<dbReference type="Proteomes" id="UP000027586">
    <property type="component" value="Unassembled WGS sequence"/>
</dbReference>
<dbReference type="Gene3D" id="1.20.920.10">
    <property type="entry name" value="Bromodomain-like"/>
    <property type="match status" value="2"/>
</dbReference>
<feature type="domain" description="Bromo" evidence="4">
    <location>
        <begin position="174"/>
        <end position="246"/>
    </location>
</feature>
<evidence type="ECO:0000259" key="4">
    <source>
        <dbReference type="PROSITE" id="PS50014"/>
    </source>
</evidence>